<evidence type="ECO:0000256" key="8">
    <source>
        <dbReference type="RuleBase" id="RU361263"/>
    </source>
</evidence>
<dbReference type="Gene3D" id="3.40.50.1820">
    <property type="entry name" value="alpha/beta hydrolase"/>
    <property type="match status" value="1"/>
</dbReference>
<dbReference type="Proteomes" id="UP000178912">
    <property type="component" value="Unassembled WGS sequence"/>
</dbReference>
<keyword evidence="11" id="KW-1185">Reference proteome</keyword>
<evidence type="ECO:0000256" key="1">
    <source>
        <dbReference type="ARBA" id="ARBA00004613"/>
    </source>
</evidence>
<accession>A0A1E1L2T3</accession>
<evidence type="ECO:0000256" key="6">
    <source>
        <dbReference type="ARBA" id="ARBA00022801"/>
    </source>
</evidence>
<keyword evidence="6 8" id="KW-0378">Hydrolase</keyword>
<proteinExistence type="inferred from homology"/>
<sequence length="363" mass="37099">MQFFSPTFLLLPLSLASQINTLSSREESPCTSTHIFLAKGNNEPYPGRQGKLVNAICSGLASCDYEDILFYNTFEAPYCDSVFEGAANGISQITAYNERCPDSNLVVSGYSQGAHIVGDILGGGGGIFFEGCVQGDNAPLDVNSPAAKKVSAALIWASTRHTASQPYNVFTGANGNGLFPRPASQLAAMAQWTPVLHDYCVSTDPICAGGKSGPTHLNYFDLYSEDAAQWVKKQLKSATDPTTAAGSSTATLATSVASTLLSATTLTGVSPIPTPSSSVEITVSAASVSLTSTADASPTSSETTTEASTSAAPTSVSPPLNTADNSPNAAASPSSTSSSAGAASTNTLSLLGLAVAGSFAIYL</sequence>
<dbReference type="OrthoDB" id="2586582at2759"/>
<dbReference type="EC" id="3.1.1.74" evidence="8"/>
<evidence type="ECO:0000313" key="10">
    <source>
        <dbReference type="EMBL" id="CZT04793.1"/>
    </source>
</evidence>
<reference evidence="11" key="1">
    <citation type="submission" date="2016-03" db="EMBL/GenBank/DDBJ databases">
        <authorList>
            <person name="Guldener U."/>
        </authorList>
    </citation>
    <scope>NUCLEOTIDE SEQUENCE [LARGE SCALE GENOMIC DNA]</scope>
    <source>
        <strain evidence="11">04CH-RAC-A.6.1</strain>
    </source>
</reference>
<dbReference type="PANTHER" id="PTHR33630:SF13">
    <property type="entry name" value="ACETYLXYLAN ESTERASE"/>
    <property type="match status" value="1"/>
</dbReference>
<comment type="catalytic activity">
    <reaction evidence="8">
        <text>cutin + H2O = cutin monomers.</text>
        <dbReference type="EC" id="3.1.1.74"/>
    </reaction>
</comment>
<evidence type="ECO:0000256" key="4">
    <source>
        <dbReference type="ARBA" id="ARBA00022525"/>
    </source>
</evidence>
<dbReference type="InterPro" id="IPR000675">
    <property type="entry name" value="Cutinase/axe"/>
</dbReference>
<dbReference type="PROSITE" id="PS00155">
    <property type="entry name" value="CUTINASE_1"/>
    <property type="match status" value="1"/>
</dbReference>
<comment type="subcellular location">
    <subcellularLocation>
        <location evidence="1 8">Secreted</location>
    </subcellularLocation>
</comment>
<dbReference type="InterPro" id="IPR043580">
    <property type="entry name" value="CUTINASE_1"/>
</dbReference>
<feature type="chain" id="PRO_5009362718" description="Cutinase" evidence="8">
    <location>
        <begin position="17"/>
        <end position="363"/>
    </location>
</feature>
<feature type="region of interest" description="Disordered" evidence="9">
    <location>
        <begin position="292"/>
        <end position="341"/>
    </location>
</feature>
<name>A0A1E1L2T3_9HELO</name>
<keyword evidence="3 8" id="KW-0719">Serine esterase</keyword>
<dbReference type="PANTHER" id="PTHR33630">
    <property type="entry name" value="CUTINASE RV1984C-RELATED-RELATED"/>
    <property type="match status" value="1"/>
</dbReference>
<evidence type="ECO:0000256" key="5">
    <source>
        <dbReference type="ARBA" id="ARBA00022729"/>
    </source>
</evidence>
<dbReference type="SMART" id="SM01110">
    <property type="entry name" value="Cutinase"/>
    <property type="match status" value="1"/>
</dbReference>
<dbReference type="SUPFAM" id="SSF53474">
    <property type="entry name" value="alpha/beta-Hydrolases"/>
    <property type="match status" value="1"/>
</dbReference>
<keyword evidence="5 8" id="KW-0732">Signal</keyword>
<keyword evidence="4 8" id="KW-0964">Secreted</keyword>
<dbReference type="GO" id="GO:0005576">
    <property type="term" value="C:extracellular region"/>
    <property type="evidence" value="ECO:0007669"/>
    <property type="project" value="UniProtKB-SubCell"/>
</dbReference>
<dbReference type="EMBL" id="FJUX01000071">
    <property type="protein sequence ID" value="CZT04793.1"/>
    <property type="molecule type" value="Genomic_DNA"/>
</dbReference>
<dbReference type="Pfam" id="PF01083">
    <property type="entry name" value="Cutinase"/>
    <property type="match status" value="1"/>
</dbReference>
<dbReference type="AlphaFoldDB" id="A0A1E1L2T3"/>
<evidence type="ECO:0000256" key="2">
    <source>
        <dbReference type="ARBA" id="ARBA00007534"/>
    </source>
</evidence>
<protein>
    <recommendedName>
        <fullName evidence="8">Cutinase</fullName>
        <ecNumber evidence="8">3.1.1.74</ecNumber>
    </recommendedName>
</protein>
<dbReference type="GO" id="GO:0050525">
    <property type="term" value="F:cutinase activity"/>
    <property type="evidence" value="ECO:0007669"/>
    <property type="project" value="UniProtKB-UniRule"/>
</dbReference>
<evidence type="ECO:0000256" key="7">
    <source>
        <dbReference type="ARBA" id="ARBA00023157"/>
    </source>
</evidence>
<gene>
    <name evidence="10" type="ORF">RAG0_11120</name>
</gene>
<evidence type="ECO:0000256" key="3">
    <source>
        <dbReference type="ARBA" id="ARBA00022487"/>
    </source>
</evidence>
<comment type="similarity">
    <text evidence="2 8">Belongs to the cutinase family.</text>
</comment>
<evidence type="ECO:0000256" key="9">
    <source>
        <dbReference type="SAM" id="MobiDB-lite"/>
    </source>
</evidence>
<feature type="signal peptide" evidence="8">
    <location>
        <begin position="1"/>
        <end position="16"/>
    </location>
</feature>
<comment type="function">
    <text evidence="8">Catalyzes the hydrolysis of complex carboxylic polyesters found in the cell wall of plants. Degrades cutin, a macromolecule that forms the structure of the plant cuticle.</text>
</comment>
<dbReference type="InterPro" id="IPR029058">
    <property type="entry name" value="AB_hydrolase_fold"/>
</dbReference>
<organism evidence="10 11">
    <name type="scientific">Rhynchosporium agropyri</name>
    <dbReference type="NCBI Taxonomy" id="914238"/>
    <lineage>
        <taxon>Eukaryota</taxon>
        <taxon>Fungi</taxon>
        <taxon>Dikarya</taxon>
        <taxon>Ascomycota</taxon>
        <taxon>Pezizomycotina</taxon>
        <taxon>Leotiomycetes</taxon>
        <taxon>Helotiales</taxon>
        <taxon>Ploettnerulaceae</taxon>
        <taxon>Rhynchosporium</taxon>
    </lineage>
</organism>
<evidence type="ECO:0000313" key="11">
    <source>
        <dbReference type="Proteomes" id="UP000178912"/>
    </source>
</evidence>
<keyword evidence="7" id="KW-1015">Disulfide bond</keyword>